<organism evidence="1 2">
    <name type="scientific">Paramuricea clavata</name>
    <name type="common">Red gorgonian</name>
    <name type="synonym">Violescent sea-whip</name>
    <dbReference type="NCBI Taxonomy" id="317549"/>
    <lineage>
        <taxon>Eukaryota</taxon>
        <taxon>Metazoa</taxon>
        <taxon>Cnidaria</taxon>
        <taxon>Anthozoa</taxon>
        <taxon>Octocorallia</taxon>
        <taxon>Malacalcyonacea</taxon>
        <taxon>Plexauridae</taxon>
        <taxon>Paramuricea</taxon>
    </lineage>
</organism>
<evidence type="ECO:0000313" key="2">
    <source>
        <dbReference type="Proteomes" id="UP001152795"/>
    </source>
</evidence>
<comment type="caution">
    <text evidence="1">The sequence shown here is derived from an EMBL/GenBank/DDBJ whole genome shotgun (WGS) entry which is preliminary data.</text>
</comment>
<gene>
    <name evidence="1" type="ORF">PACLA_8A000663</name>
</gene>
<name>A0A7D9D9M7_PARCT</name>
<accession>A0A7D9D9M7</accession>
<dbReference type="EMBL" id="CACRXK020000176">
    <property type="protein sequence ID" value="CAB3979193.1"/>
    <property type="molecule type" value="Genomic_DNA"/>
</dbReference>
<feature type="non-terminal residue" evidence="1">
    <location>
        <position position="1"/>
    </location>
</feature>
<dbReference type="Proteomes" id="UP001152795">
    <property type="component" value="Unassembled WGS sequence"/>
</dbReference>
<dbReference type="AlphaFoldDB" id="A0A7D9D9M7"/>
<evidence type="ECO:0000313" key="1">
    <source>
        <dbReference type="EMBL" id="CAB3979193.1"/>
    </source>
</evidence>
<proteinExistence type="predicted"/>
<sequence>MDSKRANMIEYGIMNENTRKLLSKDDTADQTAKTDGDYDQVIAKSLRTTFRGTSELLLQGRSRCCRFSHRRPDDFAES</sequence>
<protein>
    <submittedName>
        <fullName evidence="1">Uncharacterized protein</fullName>
    </submittedName>
</protein>
<keyword evidence="2" id="KW-1185">Reference proteome</keyword>
<reference evidence="1" key="1">
    <citation type="submission" date="2020-04" db="EMBL/GenBank/DDBJ databases">
        <authorList>
            <person name="Alioto T."/>
            <person name="Alioto T."/>
            <person name="Gomez Garrido J."/>
        </authorList>
    </citation>
    <scope>NUCLEOTIDE SEQUENCE</scope>
    <source>
        <strain evidence="1">A484AB</strain>
    </source>
</reference>